<evidence type="ECO:0000313" key="2">
    <source>
        <dbReference type="EMBL" id="MDO6414631.1"/>
    </source>
</evidence>
<dbReference type="EMBL" id="JAUOTP010000003">
    <property type="protein sequence ID" value="MDO6414631.1"/>
    <property type="molecule type" value="Genomic_DNA"/>
</dbReference>
<feature type="chain" id="PRO_5045919275" evidence="1">
    <location>
        <begin position="26"/>
        <end position="459"/>
    </location>
</feature>
<keyword evidence="3" id="KW-1185">Reference proteome</keyword>
<protein>
    <submittedName>
        <fullName evidence="2">BNR repeat-containing protein</fullName>
    </submittedName>
</protein>
<feature type="signal peptide" evidence="1">
    <location>
        <begin position="1"/>
        <end position="25"/>
    </location>
</feature>
<organism evidence="2 3">
    <name type="scientific">Sphingomonas natans</name>
    <dbReference type="NCBI Taxonomy" id="3063330"/>
    <lineage>
        <taxon>Bacteria</taxon>
        <taxon>Pseudomonadati</taxon>
        <taxon>Pseudomonadota</taxon>
        <taxon>Alphaproteobacteria</taxon>
        <taxon>Sphingomonadales</taxon>
        <taxon>Sphingomonadaceae</taxon>
        <taxon>Sphingomonas</taxon>
    </lineage>
</organism>
<comment type="caution">
    <text evidence="2">The sequence shown here is derived from an EMBL/GenBank/DDBJ whole genome shotgun (WGS) entry which is preliminary data.</text>
</comment>
<reference evidence="2" key="1">
    <citation type="submission" date="2023-07" db="EMBL/GenBank/DDBJ databases">
        <authorList>
            <person name="Kim M."/>
        </authorList>
    </citation>
    <scope>NUCLEOTIDE SEQUENCE</scope>
    <source>
        <strain evidence="2">BIUV-7</strain>
    </source>
</reference>
<proteinExistence type="predicted"/>
<sequence length="459" mass="50148">MSTVRRPTGFLFAAATSAVWLGVAAAPLAGQTATHASPAATPFELSAIDTVWSGHSVKSALVVTDTTIFVGYYDANRQLTIASRPRSDGAGWRYQKLDSWVNWDSHNYVAMAVDAAGNIHVSANMHRDPLLYYRTTTPGDVRTLVRVPVMADAPLERSATYPIFLHDAAGHLVFKYRDGASGNGNEIYNIFDAASGRWRHLLDVPLTDGEGQRNAYFVGPVLGPDKRFHIAWVWRESPMAESNHDLSYAQSRDLVHWESSDGKPLHLPITLSTAEIVDRVPAGGGMINNNTVVGFDPAGRAMITFHKFDAAGDTQIYVARRDPAGWTIAQVSQWRGFRWDFRGGGSLDSRLFVAGPVPVGSDKIRVSVIRDGKAIDFLLDARTLKLLAEKRATLLAERLVPFVAIPSEMMLNTVEDSAGSGIALAWPSRPPHRDVPDMTIPTPTVLTLVMPPKTAAELR</sequence>
<evidence type="ECO:0000313" key="3">
    <source>
        <dbReference type="Proteomes" id="UP001169764"/>
    </source>
</evidence>
<dbReference type="Proteomes" id="UP001169764">
    <property type="component" value="Unassembled WGS sequence"/>
</dbReference>
<dbReference type="RefSeq" id="WP_303541921.1">
    <property type="nucleotide sequence ID" value="NZ_JAUOTP010000003.1"/>
</dbReference>
<name>A0ABT8Y8H6_9SPHN</name>
<dbReference type="Pfam" id="PF15892">
    <property type="entry name" value="BNR_4"/>
    <property type="match status" value="1"/>
</dbReference>
<keyword evidence="1" id="KW-0732">Signal</keyword>
<gene>
    <name evidence="2" type="ORF">Q4F19_09595</name>
</gene>
<evidence type="ECO:0000256" key="1">
    <source>
        <dbReference type="SAM" id="SignalP"/>
    </source>
</evidence>
<accession>A0ABT8Y8H6</accession>